<evidence type="ECO:0000313" key="4">
    <source>
        <dbReference type="EMBL" id="MDQ0264023.1"/>
    </source>
</evidence>
<dbReference type="EMBL" id="JAUSTL010000030">
    <property type="protein sequence ID" value="MDQ0264023.1"/>
    <property type="molecule type" value="Genomic_DNA"/>
</dbReference>
<organism evidence="4 5">
    <name type="scientific">Streptococcus dysgalactiae</name>
    <dbReference type="NCBI Taxonomy" id="1334"/>
    <lineage>
        <taxon>Bacteria</taxon>
        <taxon>Bacillati</taxon>
        <taxon>Bacillota</taxon>
        <taxon>Bacilli</taxon>
        <taxon>Lactobacillales</taxon>
        <taxon>Streptococcaceae</taxon>
        <taxon>Streptococcus</taxon>
    </lineage>
</organism>
<sequence length="208" mass="22939">MIRKKHTVLSFLMLPLLVASLSACSTSKDKTTPPSSKTTTTAEVQKADHQDVRANVEKIKLATAAAEFKGGTSLEELIALFGQPTQHEKRPAGSVTLDSYTWKFDQVTLNVNLYDNSSIVKTISNFAFVRDLNLSQKDYQKLKKGMSYEAVKQILTEPDNYSQASSSDNQSLQAIWISGLKTETNGANISLVFENNQLTEMSQTGLEP</sequence>
<feature type="chain" id="PRO_5046352596" evidence="3">
    <location>
        <begin position="26"/>
        <end position="208"/>
    </location>
</feature>
<dbReference type="Gene3D" id="3.30.1450.10">
    <property type="match status" value="2"/>
</dbReference>
<protein>
    <submittedName>
        <fullName evidence="4">Outer membrane protein assembly factor BamE (Lipoprotein component of BamABCDE complex)</fullName>
    </submittedName>
</protein>
<feature type="compositionally biased region" description="Low complexity" evidence="2">
    <location>
        <begin position="32"/>
        <end position="41"/>
    </location>
</feature>
<dbReference type="InterPro" id="IPR024418">
    <property type="entry name" value="DUF3862"/>
</dbReference>
<evidence type="ECO:0000256" key="2">
    <source>
        <dbReference type="SAM" id="MobiDB-lite"/>
    </source>
</evidence>
<name>A0ABU0A9R3_STRDY</name>
<dbReference type="Proteomes" id="UP001237071">
    <property type="component" value="Unassembled WGS sequence"/>
</dbReference>
<feature type="region of interest" description="Disordered" evidence="2">
    <location>
        <begin position="26"/>
        <end position="46"/>
    </location>
</feature>
<dbReference type="PROSITE" id="PS51257">
    <property type="entry name" value="PROKAR_LIPOPROTEIN"/>
    <property type="match status" value="1"/>
</dbReference>
<evidence type="ECO:0000256" key="3">
    <source>
        <dbReference type="SAM" id="SignalP"/>
    </source>
</evidence>
<gene>
    <name evidence="4" type="ORF">J2S26_002127</name>
</gene>
<proteinExistence type="predicted"/>
<comment type="caution">
    <text evidence="4">The sequence shown here is derived from an EMBL/GenBank/DDBJ whole genome shotgun (WGS) entry which is preliminary data.</text>
</comment>
<keyword evidence="1 3" id="KW-0732">Signal</keyword>
<evidence type="ECO:0000256" key="1">
    <source>
        <dbReference type="ARBA" id="ARBA00022729"/>
    </source>
</evidence>
<accession>A0ABU0A9R3</accession>
<reference evidence="4 5" key="1">
    <citation type="submission" date="2023-07" db="EMBL/GenBank/DDBJ databases">
        <title>Genomic Encyclopedia of Type Strains, Phase IV (KMG-IV): sequencing the most valuable type-strain genomes for metagenomic binning, comparative biology and taxonomic classification.</title>
        <authorList>
            <person name="Goeker M."/>
        </authorList>
    </citation>
    <scope>NUCLEOTIDE SEQUENCE [LARGE SCALE GENOMIC DNA]</scope>
    <source>
        <strain evidence="4 5">DSM 23147</strain>
    </source>
</reference>
<dbReference type="Pfam" id="PF12978">
    <property type="entry name" value="DUF3862"/>
    <property type="match status" value="1"/>
</dbReference>
<evidence type="ECO:0000313" key="5">
    <source>
        <dbReference type="Proteomes" id="UP001237071"/>
    </source>
</evidence>
<dbReference type="InterPro" id="IPR037873">
    <property type="entry name" value="BamE-like"/>
</dbReference>
<feature type="signal peptide" evidence="3">
    <location>
        <begin position="1"/>
        <end position="25"/>
    </location>
</feature>
<keyword evidence="5" id="KW-1185">Reference proteome</keyword>